<dbReference type="PROSITE" id="PS00086">
    <property type="entry name" value="CYTOCHROME_P450"/>
    <property type="match status" value="1"/>
</dbReference>
<keyword evidence="6 13" id="KW-1133">Transmembrane helix</keyword>
<evidence type="ECO:0000313" key="15">
    <source>
        <dbReference type="Proteomes" id="UP000245207"/>
    </source>
</evidence>
<dbReference type="SUPFAM" id="SSF48264">
    <property type="entry name" value="Cytochrome P450"/>
    <property type="match status" value="1"/>
</dbReference>
<keyword evidence="15" id="KW-1185">Reference proteome</keyword>
<organism evidence="14 15">
    <name type="scientific">Artemisia annua</name>
    <name type="common">Sweet wormwood</name>
    <dbReference type="NCBI Taxonomy" id="35608"/>
    <lineage>
        <taxon>Eukaryota</taxon>
        <taxon>Viridiplantae</taxon>
        <taxon>Streptophyta</taxon>
        <taxon>Embryophyta</taxon>
        <taxon>Tracheophyta</taxon>
        <taxon>Spermatophyta</taxon>
        <taxon>Magnoliopsida</taxon>
        <taxon>eudicotyledons</taxon>
        <taxon>Gunneridae</taxon>
        <taxon>Pentapetalae</taxon>
        <taxon>asterids</taxon>
        <taxon>campanulids</taxon>
        <taxon>Asterales</taxon>
        <taxon>Asteraceae</taxon>
        <taxon>Asteroideae</taxon>
        <taxon>Anthemideae</taxon>
        <taxon>Artemisiinae</taxon>
        <taxon>Artemisia</taxon>
    </lineage>
</organism>
<evidence type="ECO:0000256" key="6">
    <source>
        <dbReference type="ARBA" id="ARBA00022989"/>
    </source>
</evidence>
<dbReference type="InterPro" id="IPR001128">
    <property type="entry name" value="Cyt_P450"/>
</dbReference>
<evidence type="ECO:0000256" key="12">
    <source>
        <dbReference type="RuleBase" id="RU000461"/>
    </source>
</evidence>
<dbReference type="OrthoDB" id="1470350at2759"/>
<comment type="subcellular location">
    <subcellularLocation>
        <location evidence="1">Membrane</location>
    </subcellularLocation>
</comment>
<evidence type="ECO:0000256" key="10">
    <source>
        <dbReference type="ARBA" id="ARBA00023136"/>
    </source>
</evidence>
<accession>A0A2U1MAY3</accession>
<dbReference type="STRING" id="35608.A0A2U1MAY3"/>
<name>A0A2U1MAY3_ARTAN</name>
<evidence type="ECO:0000256" key="13">
    <source>
        <dbReference type="SAM" id="Phobius"/>
    </source>
</evidence>
<dbReference type="InterPro" id="IPR002401">
    <property type="entry name" value="Cyt_P450_E_grp-I"/>
</dbReference>
<dbReference type="GO" id="GO:0016020">
    <property type="term" value="C:membrane"/>
    <property type="evidence" value="ECO:0007669"/>
    <property type="project" value="UniProtKB-SubCell"/>
</dbReference>
<keyword evidence="9 12" id="KW-0503">Monooxygenase</keyword>
<evidence type="ECO:0000313" key="14">
    <source>
        <dbReference type="EMBL" id="PWA58408.1"/>
    </source>
</evidence>
<dbReference type="EMBL" id="PKPP01005903">
    <property type="protein sequence ID" value="PWA58408.1"/>
    <property type="molecule type" value="Genomic_DNA"/>
</dbReference>
<evidence type="ECO:0000256" key="9">
    <source>
        <dbReference type="ARBA" id="ARBA00023033"/>
    </source>
</evidence>
<keyword evidence="7 12" id="KW-0560">Oxidoreductase</keyword>
<reference evidence="14 15" key="1">
    <citation type="journal article" date="2018" name="Mol. Plant">
        <title>The genome of Artemisia annua provides insight into the evolution of Asteraceae family and artemisinin biosynthesis.</title>
        <authorList>
            <person name="Shen Q."/>
            <person name="Zhang L."/>
            <person name="Liao Z."/>
            <person name="Wang S."/>
            <person name="Yan T."/>
            <person name="Shi P."/>
            <person name="Liu M."/>
            <person name="Fu X."/>
            <person name="Pan Q."/>
            <person name="Wang Y."/>
            <person name="Lv Z."/>
            <person name="Lu X."/>
            <person name="Zhang F."/>
            <person name="Jiang W."/>
            <person name="Ma Y."/>
            <person name="Chen M."/>
            <person name="Hao X."/>
            <person name="Li L."/>
            <person name="Tang Y."/>
            <person name="Lv G."/>
            <person name="Zhou Y."/>
            <person name="Sun X."/>
            <person name="Brodelius P.E."/>
            <person name="Rose J.K.C."/>
            <person name="Tang K."/>
        </authorList>
    </citation>
    <scope>NUCLEOTIDE SEQUENCE [LARGE SCALE GENOMIC DNA]</scope>
    <source>
        <strain evidence="15">cv. Huhao1</strain>
        <tissue evidence="14">Leaf</tissue>
    </source>
</reference>
<comment type="caution">
    <text evidence="14">The sequence shown here is derived from an EMBL/GenBank/DDBJ whole genome shotgun (WGS) entry which is preliminary data.</text>
</comment>
<evidence type="ECO:0000256" key="5">
    <source>
        <dbReference type="ARBA" id="ARBA00022723"/>
    </source>
</evidence>
<dbReference type="SMR" id="A0A2U1MAY3"/>
<keyword evidence="4 13" id="KW-0812">Transmembrane</keyword>
<dbReference type="GO" id="GO:0004497">
    <property type="term" value="F:monooxygenase activity"/>
    <property type="evidence" value="ECO:0007669"/>
    <property type="project" value="UniProtKB-KW"/>
</dbReference>
<evidence type="ECO:0000256" key="4">
    <source>
        <dbReference type="ARBA" id="ARBA00022692"/>
    </source>
</evidence>
<evidence type="ECO:0000256" key="11">
    <source>
        <dbReference type="PIRSR" id="PIRSR602401-1"/>
    </source>
</evidence>
<dbReference type="PANTHER" id="PTHR24282">
    <property type="entry name" value="CYTOCHROME P450 FAMILY MEMBER"/>
    <property type="match status" value="1"/>
</dbReference>
<evidence type="ECO:0000256" key="3">
    <source>
        <dbReference type="ARBA" id="ARBA00022617"/>
    </source>
</evidence>
<feature type="transmembrane region" description="Helical" evidence="13">
    <location>
        <begin position="6"/>
        <end position="26"/>
    </location>
</feature>
<dbReference type="PANTHER" id="PTHR24282:SF260">
    <property type="entry name" value="CYTOCHROME P450 714C2-LIKE"/>
    <property type="match status" value="1"/>
</dbReference>
<dbReference type="Gene3D" id="1.10.630.10">
    <property type="entry name" value="Cytochrome P450"/>
    <property type="match status" value="1"/>
</dbReference>
<keyword evidence="8 11" id="KW-0408">Iron</keyword>
<keyword evidence="3 11" id="KW-0349">Heme</keyword>
<evidence type="ECO:0000256" key="1">
    <source>
        <dbReference type="ARBA" id="ARBA00004370"/>
    </source>
</evidence>
<evidence type="ECO:0000256" key="7">
    <source>
        <dbReference type="ARBA" id="ARBA00023002"/>
    </source>
</evidence>
<dbReference type="AlphaFoldDB" id="A0A2U1MAY3"/>
<evidence type="ECO:0000256" key="8">
    <source>
        <dbReference type="ARBA" id="ARBA00023004"/>
    </source>
</evidence>
<dbReference type="GO" id="GO:0016705">
    <property type="term" value="F:oxidoreductase activity, acting on paired donors, with incorporation or reduction of molecular oxygen"/>
    <property type="evidence" value="ECO:0007669"/>
    <property type="project" value="InterPro"/>
</dbReference>
<dbReference type="InterPro" id="IPR050665">
    <property type="entry name" value="Cytochrome_P450_Monooxygen"/>
</dbReference>
<dbReference type="GO" id="GO:0020037">
    <property type="term" value="F:heme binding"/>
    <property type="evidence" value="ECO:0007669"/>
    <property type="project" value="InterPro"/>
</dbReference>
<feature type="binding site" description="axial binding residue" evidence="11">
    <location>
        <position position="463"/>
    </location>
    <ligand>
        <name>heme</name>
        <dbReference type="ChEBI" id="CHEBI:30413"/>
    </ligand>
    <ligandPart>
        <name>Fe</name>
        <dbReference type="ChEBI" id="CHEBI:18248"/>
    </ligandPart>
</feature>
<proteinExistence type="inferred from homology"/>
<comment type="similarity">
    <text evidence="2 12">Belongs to the cytochrome P450 family.</text>
</comment>
<dbReference type="Pfam" id="PF00067">
    <property type="entry name" value="p450"/>
    <property type="match status" value="1"/>
</dbReference>
<dbReference type="GO" id="GO:0005506">
    <property type="term" value="F:iron ion binding"/>
    <property type="evidence" value="ECO:0007669"/>
    <property type="project" value="InterPro"/>
</dbReference>
<dbReference type="PRINTS" id="PR00385">
    <property type="entry name" value="P450"/>
</dbReference>
<keyword evidence="5 11" id="KW-0479">Metal-binding</keyword>
<dbReference type="PRINTS" id="PR00463">
    <property type="entry name" value="EP450I"/>
</dbReference>
<dbReference type="InterPro" id="IPR017972">
    <property type="entry name" value="Cyt_P450_CS"/>
</dbReference>
<evidence type="ECO:0000256" key="2">
    <source>
        <dbReference type="ARBA" id="ARBA00010617"/>
    </source>
</evidence>
<sequence>MMVITTMIWSLVVGGLLWVLMNSYILKAKRVRLMLEKQGVKGPSPSFMHGNTPEIKNICLRHATKAAVDGGDGVISHDWATKVFPHIYQWASQYGKTFAYSAGNIQFLCITDPELVKEVSLHTSLDLGKPSYLSKDRGPLFGQGILSSNGPYWSHQRKIIGPHLYPDKVKDMVTLMANATSTVLHSWESKIKQSGDFADIRIDNDLRSVSADIISRACFGSNYSQGEMIFSKLRALQGVMSKASIGVPVLRYVPSKNNRETWKLENDINSRIIQVVKSSDEGTGGKDLLQTIIEAAKKDGGEANKWIHIDSHKFVVDNCKSLYFAGYETTATSASWCLMLLAKYPEWQSRCRAEVLDICRDKLPDMTMLQSMKMLTMVIQEALRLYPPVAFTVRETLKDIKFKNILIPKGINVQIVIPMLHQQTELWGPDVYEFKPERFAEGTKSACKIPQSYMPFGMGPRICAGQHFAITELKVILALVLSKFSFSLSPTYQHSPTFGLTIEPKNGIHLHFYKL</sequence>
<gene>
    <name evidence="14" type="ORF">CTI12_AA400350</name>
</gene>
<protein>
    <submittedName>
        <fullName evidence="14">Cytochrome P450 714C2</fullName>
    </submittedName>
</protein>
<dbReference type="Proteomes" id="UP000245207">
    <property type="component" value="Unassembled WGS sequence"/>
</dbReference>
<comment type="cofactor">
    <cofactor evidence="11">
        <name>heme</name>
        <dbReference type="ChEBI" id="CHEBI:30413"/>
    </cofactor>
</comment>
<dbReference type="InterPro" id="IPR036396">
    <property type="entry name" value="Cyt_P450_sf"/>
</dbReference>
<keyword evidence="10 13" id="KW-0472">Membrane</keyword>